<name>A0ABP0QSM4_9DINO</name>
<evidence type="ECO:0000313" key="2">
    <source>
        <dbReference type="EMBL" id="CAK9090578.1"/>
    </source>
</evidence>
<reference evidence="2 3" key="1">
    <citation type="submission" date="2024-02" db="EMBL/GenBank/DDBJ databases">
        <authorList>
            <person name="Chen Y."/>
            <person name="Shah S."/>
            <person name="Dougan E. K."/>
            <person name="Thang M."/>
            <person name="Chan C."/>
        </authorList>
    </citation>
    <scope>NUCLEOTIDE SEQUENCE [LARGE SCALE GENOMIC DNA]</scope>
</reference>
<proteinExistence type="predicted"/>
<evidence type="ECO:0000313" key="3">
    <source>
        <dbReference type="Proteomes" id="UP001642464"/>
    </source>
</evidence>
<evidence type="ECO:0000256" key="1">
    <source>
        <dbReference type="SAM" id="MobiDB-lite"/>
    </source>
</evidence>
<sequence>MSWLCCDVHVGEEAMFAQLEEKSKSSTEESTWADSSSEAEAGEFKQVDEEFLRCMKSCRLLEAVGHCDDPELRKDLKVLSQRFDASMQIINTKHCAMTVSGEHPDLNFVYGMNMESQSFKIAVDITWHLDSMRELLIFASLYIAKDAQVGFDTTMRSAEALGVHTATEAFWRVRGVDGVGMKTDDILQRNWLIPKDDSAYDAWLVETSAAEKFNLPVDEGHYRAPDVLNYFVLAGRAEKEGYALNVKTIITISPDVVTMALLRLMPAWALRKALGSTIRQAVKGTPAHVERHRSKLVEAVDTSPAAGFFQALEQRIREKSSK</sequence>
<dbReference type="EMBL" id="CAXAMM010040017">
    <property type="protein sequence ID" value="CAK9090578.1"/>
    <property type="molecule type" value="Genomic_DNA"/>
</dbReference>
<keyword evidence="3" id="KW-1185">Reference proteome</keyword>
<accession>A0ABP0QSM4</accession>
<feature type="region of interest" description="Disordered" evidence="1">
    <location>
        <begin position="20"/>
        <end position="41"/>
    </location>
</feature>
<gene>
    <name evidence="2" type="ORF">SCF082_LOCUS42718</name>
</gene>
<organism evidence="2 3">
    <name type="scientific">Durusdinium trenchii</name>
    <dbReference type="NCBI Taxonomy" id="1381693"/>
    <lineage>
        <taxon>Eukaryota</taxon>
        <taxon>Sar</taxon>
        <taxon>Alveolata</taxon>
        <taxon>Dinophyceae</taxon>
        <taxon>Suessiales</taxon>
        <taxon>Symbiodiniaceae</taxon>
        <taxon>Durusdinium</taxon>
    </lineage>
</organism>
<dbReference type="Proteomes" id="UP001642464">
    <property type="component" value="Unassembled WGS sequence"/>
</dbReference>
<comment type="caution">
    <text evidence="2">The sequence shown here is derived from an EMBL/GenBank/DDBJ whole genome shotgun (WGS) entry which is preliminary data.</text>
</comment>
<protein>
    <submittedName>
        <fullName evidence="2">ANK_REP_REGION domain-containing protein</fullName>
    </submittedName>
</protein>